<organism evidence="1 2">
    <name type="scientific">Xenopus laevis</name>
    <name type="common">African clawed frog</name>
    <dbReference type="NCBI Taxonomy" id="8355"/>
    <lineage>
        <taxon>Eukaryota</taxon>
        <taxon>Metazoa</taxon>
        <taxon>Chordata</taxon>
        <taxon>Craniata</taxon>
        <taxon>Vertebrata</taxon>
        <taxon>Euteleostomi</taxon>
        <taxon>Amphibia</taxon>
        <taxon>Batrachia</taxon>
        <taxon>Anura</taxon>
        <taxon>Pipoidea</taxon>
        <taxon>Pipidae</taxon>
        <taxon>Xenopodinae</taxon>
        <taxon>Xenopus</taxon>
        <taxon>Xenopus</taxon>
    </lineage>
</organism>
<name>A0A974CGN3_XENLA</name>
<reference evidence="2" key="1">
    <citation type="journal article" date="2016" name="Nature">
        <title>Genome evolution in the allotetraploid frog Xenopus laevis.</title>
        <authorList>
            <person name="Session A.M."/>
            <person name="Uno Y."/>
            <person name="Kwon T."/>
            <person name="Chapman J.A."/>
            <person name="Toyoda A."/>
            <person name="Takahashi S."/>
            <person name="Fukui A."/>
            <person name="Hikosaka A."/>
            <person name="Suzuki A."/>
            <person name="Kondo M."/>
            <person name="van Heeringen S.J."/>
            <person name="Quigley I."/>
            <person name="Heinz S."/>
            <person name="Ogino H."/>
            <person name="Ochi H."/>
            <person name="Hellsten U."/>
            <person name="Lyons J.B."/>
            <person name="Simakov O."/>
            <person name="Putnam N."/>
            <person name="Stites J."/>
            <person name="Kuroki Y."/>
            <person name="Tanaka T."/>
            <person name="Michiue T."/>
            <person name="Watanabe M."/>
            <person name="Bogdanovic O."/>
            <person name="Lister R."/>
            <person name="Georgiou G."/>
            <person name="Paranjpe S.S."/>
            <person name="van Kruijsbergen I."/>
            <person name="Shu S."/>
            <person name="Carlson J."/>
            <person name="Kinoshita T."/>
            <person name="Ohta Y."/>
            <person name="Mawaribuchi S."/>
            <person name="Jenkins J."/>
            <person name="Grimwood J."/>
            <person name="Schmutz J."/>
            <person name="Mitros T."/>
            <person name="Mozaffari S.V."/>
            <person name="Suzuki Y."/>
            <person name="Haramoto Y."/>
            <person name="Yamamoto T.S."/>
            <person name="Takagi C."/>
            <person name="Heald R."/>
            <person name="Miller K."/>
            <person name="Haudenschild C."/>
            <person name="Kitzman J."/>
            <person name="Nakayama T."/>
            <person name="Izutsu Y."/>
            <person name="Robert J."/>
            <person name="Fortriede J."/>
            <person name="Burns K."/>
            <person name="Lotay V."/>
            <person name="Karimi K."/>
            <person name="Yasuoka Y."/>
            <person name="Dichmann D.S."/>
            <person name="Flajnik M.F."/>
            <person name="Houston D.W."/>
            <person name="Shendure J."/>
            <person name="DuPasquier L."/>
            <person name="Vize P.D."/>
            <person name="Zorn A.M."/>
            <person name="Ito M."/>
            <person name="Marcotte E.M."/>
            <person name="Wallingford J.B."/>
            <person name="Ito Y."/>
            <person name="Asashima M."/>
            <person name="Ueno N."/>
            <person name="Matsuda Y."/>
            <person name="Veenstra G.J."/>
            <person name="Fujiyama A."/>
            <person name="Harland R.M."/>
            <person name="Taira M."/>
            <person name="Rokhsar D.S."/>
        </authorList>
    </citation>
    <scope>NUCLEOTIDE SEQUENCE [LARGE SCALE GENOMIC DNA]</scope>
    <source>
        <strain evidence="2">J</strain>
    </source>
</reference>
<protein>
    <submittedName>
        <fullName evidence="1">Uncharacterized protein</fullName>
    </submittedName>
</protein>
<dbReference type="Proteomes" id="UP000694892">
    <property type="component" value="Chromosome 7L"/>
</dbReference>
<gene>
    <name evidence="1" type="ORF">XELAEV_18035950mg</name>
</gene>
<evidence type="ECO:0000313" key="1">
    <source>
        <dbReference type="EMBL" id="OCT72969.1"/>
    </source>
</evidence>
<dbReference type="AlphaFoldDB" id="A0A974CGN3"/>
<dbReference type="EMBL" id="CM004478">
    <property type="protein sequence ID" value="OCT72969.1"/>
    <property type="molecule type" value="Genomic_DNA"/>
</dbReference>
<accession>A0A974CGN3</accession>
<sequence length="66" mass="7425">MTEMLMELKFYIWNNTRGSAPTPDHLQEGVSCNQDTVWAGSSQINTPVPVLIAATQALLTFIRREM</sequence>
<evidence type="ECO:0000313" key="2">
    <source>
        <dbReference type="Proteomes" id="UP000694892"/>
    </source>
</evidence>
<proteinExistence type="predicted"/>